<comment type="caution">
    <text evidence="6">The sequence shown here is derived from an EMBL/GenBank/DDBJ whole genome shotgun (WGS) entry which is preliminary data.</text>
</comment>
<dbReference type="PROSITE" id="PS50977">
    <property type="entry name" value="HTH_TETR_2"/>
    <property type="match status" value="1"/>
</dbReference>
<dbReference type="Gene3D" id="1.10.357.10">
    <property type="entry name" value="Tetracycline Repressor, domain 2"/>
    <property type="match status" value="1"/>
</dbReference>
<keyword evidence="2 4" id="KW-0238">DNA-binding</keyword>
<evidence type="ECO:0000256" key="1">
    <source>
        <dbReference type="ARBA" id="ARBA00023015"/>
    </source>
</evidence>
<dbReference type="InterPro" id="IPR036271">
    <property type="entry name" value="Tet_transcr_reg_TetR-rel_C_sf"/>
</dbReference>
<keyword evidence="7" id="KW-1185">Reference proteome</keyword>
<evidence type="ECO:0000256" key="4">
    <source>
        <dbReference type="PROSITE-ProRule" id="PRU00335"/>
    </source>
</evidence>
<dbReference type="SUPFAM" id="SSF48498">
    <property type="entry name" value="Tetracyclin repressor-like, C-terminal domain"/>
    <property type="match status" value="1"/>
</dbReference>
<evidence type="ECO:0000256" key="3">
    <source>
        <dbReference type="ARBA" id="ARBA00023163"/>
    </source>
</evidence>
<dbReference type="GO" id="GO:0003700">
    <property type="term" value="F:DNA-binding transcription factor activity"/>
    <property type="evidence" value="ECO:0007669"/>
    <property type="project" value="TreeGrafter"/>
</dbReference>
<dbReference type="RefSeq" id="WP_136778623.1">
    <property type="nucleotide sequence ID" value="NZ_SUPK01000007.1"/>
</dbReference>
<dbReference type="Proteomes" id="UP000309673">
    <property type="component" value="Unassembled WGS sequence"/>
</dbReference>
<dbReference type="OrthoDB" id="268339at2"/>
<gene>
    <name evidence="6" type="ORF">E5161_14880</name>
</gene>
<dbReference type="InterPro" id="IPR050109">
    <property type="entry name" value="HTH-type_TetR-like_transc_reg"/>
</dbReference>
<feature type="domain" description="HTH tetR-type" evidence="5">
    <location>
        <begin position="8"/>
        <end position="68"/>
    </location>
</feature>
<dbReference type="SUPFAM" id="SSF46689">
    <property type="entry name" value="Homeodomain-like"/>
    <property type="match status" value="1"/>
</dbReference>
<reference evidence="6 7" key="1">
    <citation type="submission" date="2019-04" db="EMBL/GenBank/DDBJ databases">
        <title>Cohnella sp. nov., isolated from soil.</title>
        <authorList>
            <person name="Kim W."/>
        </authorList>
    </citation>
    <scope>NUCLEOTIDE SEQUENCE [LARGE SCALE GENOMIC DNA]</scope>
    <source>
        <strain evidence="6 7">CAU 1483</strain>
    </source>
</reference>
<dbReference type="InterPro" id="IPR001647">
    <property type="entry name" value="HTH_TetR"/>
</dbReference>
<proteinExistence type="predicted"/>
<protein>
    <submittedName>
        <fullName evidence="6">TetR/AcrR family transcriptional regulator</fullName>
    </submittedName>
</protein>
<dbReference type="InterPro" id="IPR009057">
    <property type="entry name" value="Homeodomain-like_sf"/>
</dbReference>
<keyword evidence="3" id="KW-0804">Transcription</keyword>
<keyword evidence="1" id="KW-0805">Transcription regulation</keyword>
<evidence type="ECO:0000259" key="5">
    <source>
        <dbReference type="PROSITE" id="PS50977"/>
    </source>
</evidence>
<dbReference type="EMBL" id="SUPK01000007">
    <property type="protein sequence ID" value="TJY40995.1"/>
    <property type="molecule type" value="Genomic_DNA"/>
</dbReference>
<accession>A0A4U0F8J9</accession>
<sequence length="192" mass="21819">MKREEKKALTRQKITEAAIELFELHGFETTTVQQIADRAEVAKGTFFNYYDSKEDLILELHGAIMMREIEHVHGKPGPVIPRLQAILFEYARRFTMSQSITRAVLQGVFGSAKLREVQCDRCEELRSSLTPLFEFAQQKGEIRSDIPAGTIAQLAVQTYFGTLMSWAIDQGEPEFADQIALTFEVFIQGISR</sequence>
<feature type="DNA-binding region" description="H-T-H motif" evidence="4">
    <location>
        <begin position="31"/>
        <end position="50"/>
    </location>
</feature>
<dbReference type="AlphaFoldDB" id="A0A4U0F8J9"/>
<dbReference type="Pfam" id="PF00440">
    <property type="entry name" value="TetR_N"/>
    <property type="match status" value="1"/>
</dbReference>
<evidence type="ECO:0000313" key="6">
    <source>
        <dbReference type="EMBL" id="TJY40995.1"/>
    </source>
</evidence>
<organism evidence="6 7">
    <name type="scientific">Cohnella pontilimi</name>
    <dbReference type="NCBI Taxonomy" id="2564100"/>
    <lineage>
        <taxon>Bacteria</taxon>
        <taxon>Bacillati</taxon>
        <taxon>Bacillota</taxon>
        <taxon>Bacilli</taxon>
        <taxon>Bacillales</taxon>
        <taxon>Paenibacillaceae</taxon>
        <taxon>Cohnella</taxon>
    </lineage>
</organism>
<dbReference type="PRINTS" id="PR00455">
    <property type="entry name" value="HTHTETR"/>
</dbReference>
<evidence type="ECO:0000256" key="2">
    <source>
        <dbReference type="ARBA" id="ARBA00023125"/>
    </source>
</evidence>
<dbReference type="GO" id="GO:0000976">
    <property type="term" value="F:transcription cis-regulatory region binding"/>
    <property type="evidence" value="ECO:0007669"/>
    <property type="project" value="TreeGrafter"/>
</dbReference>
<name>A0A4U0F8J9_9BACL</name>
<dbReference type="PANTHER" id="PTHR30055:SF234">
    <property type="entry name" value="HTH-TYPE TRANSCRIPTIONAL REGULATOR BETI"/>
    <property type="match status" value="1"/>
</dbReference>
<evidence type="ECO:0000313" key="7">
    <source>
        <dbReference type="Proteomes" id="UP000309673"/>
    </source>
</evidence>
<dbReference type="PANTHER" id="PTHR30055">
    <property type="entry name" value="HTH-TYPE TRANSCRIPTIONAL REGULATOR RUTR"/>
    <property type="match status" value="1"/>
</dbReference>